<dbReference type="Pfam" id="PF07589">
    <property type="entry name" value="PEP-CTERM"/>
    <property type="match status" value="1"/>
</dbReference>
<evidence type="ECO:0000313" key="3">
    <source>
        <dbReference type="EMBL" id="MBK8889055.1"/>
    </source>
</evidence>
<dbReference type="AlphaFoldDB" id="A0A9D7QLM6"/>
<comment type="caution">
    <text evidence="3">The sequence shown here is derived from an EMBL/GenBank/DDBJ whole genome shotgun (WGS) entry which is preliminary data.</text>
</comment>
<sequence>MKTLRRILLAMGLATCAIASHASPITYDFNGSFSSGPLDQQSYSGYFTFDSSAVTVGSTNTALGLLTGLSVTIDGAPYDESTANTGALTFDASGALTGFIFGTDCTLFACVTSVADPGSWYATGSSLFAATSLGGNSLSQGSVTYALRSQNVPEPASAALLGLALAGLAFGRLKKF</sequence>
<feature type="signal peptide" evidence="1">
    <location>
        <begin position="1"/>
        <end position="22"/>
    </location>
</feature>
<feature type="chain" id="PRO_5039161004" evidence="1">
    <location>
        <begin position="23"/>
        <end position="176"/>
    </location>
</feature>
<dbReference type="InterPro" id="IPR013424">
    <property type="entry name" value="Ice-binding_C"/>
</dbReference>
<evidence type="ECO:0000259" key="2">
    <source>
        <dbReference type="Pfam" id="PF07589"/>
    </source>
</evidence>
<evidence type="ECO:0000256" key="1">
    <source>
        <dbReference type="SAM" id="SignalP"/>
    </source>
</evidence>
<name>A0A9D7QLM6_9RHOO</name>
<reference evidence="3" key="1">
    <citation type="submission" date="2020-10" db="EMBL/GenBank/DDBJ databases">
        <title>Connecting structure to function with the recovery of over 1000 high-quality activated sludge metagenome-assembled genomes encoding full-length rRNA genes using long-read sequencing.</title>
        <authorList>
            <person name="Singleton C.M."/>
            <person name="Petriglieri F."/>
            <person name="Kristensen J.M."/>
            <person name="Kirkegaard R.H."/>
            <person name="Michaelsen T.Y."/>
            <person name="Andersen M.H."/>
            <person name="Karst S.M."/>
            <person name="Dueholm M.S."/>
            <person name="Nielsen P.H."/>
            <person name="Albertsen M."/>
        </authorList>
    </citation>
    <scope>NUCLEOTIDE SEQUENCE</scope>
    <source>
        <strain evidence="3">OdNE_18-Q3-R46-58_BAT3C.305</strain>
    </source>
</reference>
<dbReference type="EMBL" id="JADKBR010000001">
    <property type="protein sequence ID" value="MBK8889055.1"/>
    <property type="molecule type" value="Genomic_DNA"/>
</dbReference>
<accession>A0A9D7QLM6</accession>
<feature type="domain" description="Ice-binding protein C-terminal" evidence="2">
    <location>
        <begin position="152"/>
        <end position="172"/>
    </location>
</feature>
<proteinExistence type="predicted"/>
<keyword evidence="1" id="KW-0732">Signal</keyword>
<dbReference type="Proteomes" id="UP000808146">
    <property type="component" value="Unassembled WGS sequence"/>
</dbReference>
<evidence type="ECO:0000313" key="4">
    <source>
        <dbReference type="Proteomes" id="UP000808146"/>
    </source>
</evidence>
<organism evidence="3 4">
    <name type="scientific">Candidatus Dechloromonas phosphorivorans</name>
    <dbReference type="NCBI Taxonomy" id="2899244"/>
    <lineage>
        <taxon>Bacteria</taxon>
        <taxon>Pseudomonadati</taxon>
        <taxon>Pseudomonadota</taxon>
        <taxon>Betaproteobacteria</taxon>
        <taxon>Rhodocyclales</taxon>
        <taxon>Azonexaceae</taxon>
        <taxon>Dechloromonas</taxon>
    </lineage>
</organism>
<protein>
    <submittedName>
        <fullName evidence="3">PEP-CTERM sorting domain-containing protein</fullName>
    </submittedName>
</protein>
<dbReference type="NCBIfam" id="TIGR02595">
    <property type="entry name" value="PEP_CTERM"/>
    <property type="match status" value="1"/>
</dbReference>
<gene>
    <name evidence="3" type="ORF">IPN75_01080</name>
</gene>